<organism evidence="10 11">
    <name type="scientific">Candidatus Daviesbacteria bacterium RIFCSPHIGHO2_02_FULL_36_13</name>
    <dbReference type="NCBI Taxonomy" id="1797768"/>
    <lineage>
        <taxon>Bacteria</taxon>
        <taxon>Candidatus Daviesiibacteriota</taxon>
    </lineage>
</organism>
<feature type="transmembrane region" description="Helical" evidence="8">
    <location>
        <begin position="252"/>
        <end position="269"/>
    </location>
</feature>
<keyword evidence="3" id="KW-0328">Glycosyltransferase</keyword>
<feature type="transmembrane region" description="Helical" evidence="8">
    <location>
        <begin position="331"/>
        <end position="352"/>
    </location>
</feature>
<dbReference type="Pfam" id="PF13231">
    <property type="entry name" value="PMT_2"/>
    <property type="match status" value="1"/>
</dbReference>
<dbReference type="InterPro" id="IPR050297">
    <property type="entry name" value="LipidA_mod_glycosyltrf_83"/>
</dbReference>
<dbReference type="PANTHER" id="PTHR33908:SF3">
    <property type="entry name" value="UNDECAPRENYL PHOSPHATE-ALPHA-4-AMINO-4-DEOXY-L-ARABINOSE ARABINOSYL TRANSFERASE"/>
    <property type="match status" value="1"/>
</dbReference>
<evidence type="ECO:0000256" key="5">
    <source>
        <dbReference type="ARBA" id="ARBA00022692"/>
    </source>
</evidence>
<feature type="transmembrane region" description="Helical" evidence="8">
    <location>
        <begin position="153"/>
        <end position="180"/>
    </location>
</feature>
<feature type="transmembrane region" description="Helical" evidence="8">
    <location>
        <begin position="281"/>
        <end position="300"/>
    </location>
</feature>
<dbReference type="EMBL" id="MFCV01000048">
    <property type="protein sequence ID" value="OGE30253.1"/>
    <property type="molecule type" value="Genomic_DNA"/>
</dbReference>
<dbReference type="InterPro" id="IPR038731">
    <property type="entry name" value="RgtA/B/C-like"/>
</dbReference>
<accession>A0A1F5JNK7</accession>
<protein>
    <recommendedName>
        <fullName evidence="9">Glycosyltransferase RgtA/B/C/D-like domain-containing protein</fullName>
    </recommendedName>
</protein>
<evidence type="ECO:0000256" key="3">
    <source>
        <dbReference type="ARBA" id="ARBA00022676"/>
    </source>
</evidence>
<evidence type="ECO:0000256" key="4">
    <source>
        <dbReference type="ARBA" id="ARBA00022679"/>
    </source>
</evidence>
<feature type="transmembrane region" description="Helical" evidence="8">
    <location>
        <begin position="186"/>
        <end position="205"/>
    </location>
</feature>
<evidence type="ECO:0000256" key="2">
    <source>
        <dbReference type="ARBA" id="ARBA00022475"/>
    </source>
</evidence>
<dbReference type="STRING" id="1797768.A3C59_04715"/>
<dbReference type="GO" id="GO:0010041">
    <property type="term" value="P:response to iron(III) ion"/>
    <property type="evidence" value="ECO:0007669"/>
    <property type="project" value="TreeGrafter"/>
</dbReference>
<keyword evidence="2" id="KW-1003">Cell membrane</keyword>
<evidence type="ECO:0000259" key="9">
    <source>
        <dbReference type="Pfam" id="PF13231"/>
    </source>
</evidence>
<evidence type="ECO:0000256" key="6">
    <source>
        <dbReference type="ARBA" id="ARBA00022989"/>
    </source>
</evidence>
<keyword evidence="4" id="KW-0808">Transferase</keyword>
<keyword evidence="5 8" id="KW-0812">Transmembrane</keyword>
<feature type="transmembrane region" description="Helical" evidence="8">
    <location>
        <begin position="306"/>
        <end position="324"/>
    </location>
</feature>
<dbReference type="PANTHER" id="PTHR33908">
    <property type="entry name" value="MANNOSYLTRANSFERASE YKCB-RELATED"/>
    <property type="match status" value="1"/>
</dbReference>
<evidence type="ECO:0000256" key="8">
    <source>
        <dbReference type="SAM" id="Phobius"/>
    </source>
</evidence>
<evidence type="ECO:0000256" key="7">
    <source>
        <dbReference type="ARBA" id="ARBA00023136"/>
    </source>
</evidence>
<evidence type="ECO:0000313" key="10">
    <source>
        <dbReference type="EMBL" id="OGE30253.1"/>
    </source>
</evidence>
<feature type="domain" description="Glycosyltransferase RgtA/B/C/D-like" evidence="9">
    <location>
        <begin position="50"/>
        <end position="200"/>
    </location>
</feature>
<dbReference type="Proteomes" id="UP000176902">
    <property type="component" value="Unassembled WGS sequence"/>
</dbReference>
<gene>
    <name evidence="10" type="ORF">A3C59_04715</name>
</gene>
<dbReference type="GO" id="GO:0009103">
    <property type="term" value="P:lipopolysaccharide biosynthetic process"/>
    <property type="evidence" value="ECO:0007669"/>
    <property type="project" value="UniProtKB-ARBA"/>
</dbReference>
<evidence type="ECO:0000256" key="1">
    <source>
        <dbReference type="ARBA" id="ARBA00004651"/>
    </source>
</evidence>
<sequence>MILFVLFLAFVLRFINLDQSLWFDEAINVVYAKSNDFWWFVTKYPIGDFHPPLYFAVIWLWGHIFSFGEFVIRIPSVLFGIATIFLTYLIGRKLFSKNIGLIAALFLSLAPLHIYYSQEARMYSLAAFSAAFSSYFLLKLLEKEKFALFGYSFSVALVLYSDYLSYLILPAHLLFVFIYYKSIFNKYLLSLFLGVCSIIPWLFVFPGQLKSGIEKSAMIGGWREVVGGLGVKEVLLLPVKILIGRITFENKLIYAILLFLISLPHIIGFKKILSFLSEKVNYLLLWLFIPVISALILSLFMPVFSYFRLLFILPAFYILLAFALDKYKHKIKLILITLIIFFEIITSGVYLLNSQFHREDWRSAVSLINNRSNIQTLVLHKNSEIPAPFKYYQLNSIQSIAVFKKIPVHSSSDFVNLEETLMQFNKIFIFNYLVDITDPNRVLEKEIERLGFKKIKDYDFRGVGFIYEFEK</sequence>
<feature type="transmembrane region" description="Helical" evidence="8">
    <location>
        <begin position="70"/>
        <end position="91"/>
    </location>
</feature>
<feature type="transmembrane region" description="Helical" evidence="8">
    <location>
        <begin position="98"/>
        <end position="116"/>
    </location>
</feature>
<proteinExistence type="predicted"/>
<evidence type="ECO:0000313" key="11">
    <source>
        <dbReference type="Proteomes" id="UP000176902"/>
    </source>
</evidence>
<dbReference type="GO" id="GO:0005886">
    <property type="term" value="C:plasma membrane"/>
    <property type="evidence" value="ECO:0007669"/>
    <property type="project" value="UniProtKB-SubCell"/>
</dbReference>
<comment type="subcellular location">
    <subcellularLocation>
        <location evidence="1">Cell membrane</location>
        <topology evidence="1">Multi-pass membrane protein</topology>
    </subcellularLocation>
</comment>
<dbReference type="GO" id="GO:0016763">
    <property type="term" value="F:pentosyltransferase activity"/>
    <property type="evidence" value="ECO:0007669"/>
    <property type="project" value="TreeGrafter"/>
</dbReference>
<keyword evidence="7 8" id="KW-0472">Membrane</keyword>
<dbReference type="AlphaFoldDB" id="A0A1F5JNK7"/>
<reference evidence="10 11" key="1">
    <citation type="journal article" date="2016" name="Nat. Commun.">
        <title>Thousands of microbial genomes shed light on interconnected biogeochemical processes in an aquifer system.</title>
        <authorList>
            <person name="Anantharaman K."/>
            <person name="Brown C.T."/>
            <person name="Hug L.A."/>
            <person name="Sharon I."/>
            <person name="Castelle C.J."/>
            <person name="Probst A.J."/>
            <person name="Thomas B.C."/>
            <person name="Singh A."/>
            <person name="Wilkins M.J."/>
            <person name="Karaoz U."/>
            <person name="Brodie E.L."/>
            <person name="Williams K.H."/>
            <person name="Hubbard S.S."/>
            <person name="Banfield J.F."/>
        </authorList>
    </citation>
    <scope>NUCLEOTIDE SEQUENCE [LARGE SCALE GENOMIC DNA]</scope>
</reference>
<comment type="caution">
    <text evidence="10">The sequence shown here is derived from an EMBL/GenBank/DDBJ whole genome shotgun (WGS) entry which is preliminary data.</text>
</comment>
<keyword evidence="6 8" id="KW-1133">Transmembrane helix</keyword>
<name>A0A1F5JNK7_9BACT</name>